<evidence type="ECO:0000259" key="3">
    <source>
        <dbReference type="PROSITE" id="PS50056"/>
    </source>
</evidence>
<dbReference type="PROSITE" id="PS00383">
    <property type="entry name" value="TYR_PHOSPHATASE_1"/>
    <property type="match status" value="1"/>
</dbReference>
<dbReference type="FunFam" id="3.90.190.10:FF:000249">
    <property type="entry name" value="Predicted protein"/>
    <property type="match status" value="1"/>
</dbReference>
<dbReference type="OMA" id="STFICSQ"/>
<evidence type="ECO:0000313" key="5">
    <source>
        <dbReference type="Proteomes" id="UP000001593"/>
    </source>
</evidence>
<evidence type="ECO:0000313" key="4">
    <source>
        <dbReference type="EMBL" id="EDO29190.1"/>
    </source>
</evidence>
<feature type="domain" description="Tyrosine-protein phosphatase" evidence="2">
    <location>
        <begin position="227"/>
        <end position="322"/>
    </location>
</feature>
<dbReference type="HOGENOM" id="CLU_864875_0_0_1"/>
<dbReference type="PANTHER" id="PTHR19134">
    <property type="entry name" value="RECEPTOR-TYPE TYROSINE-PROTEIN PHOSPHATASE"/>
    <property type="match status" value="1"/>
</dbReference>
<evidence type="ECO:0000256" key="1">
    <source>
        <dbReference type="SAM" id="MobiDB-lite"/>
    </source>
</evidence>
<protein>
    <recommendedName>
        <fullName evidence="6">Protein-tyrosine-phosphatase</fullName>
    </recommendedName>
</protein>
<dbReference type="InterPro" id="IPR000387">
    <property type="entry name" value="Tyr_Pase_dom"/>
</dbReference>
<dbReference type="PhylomeDB" id="A7T4C4"/>
<evidence type="ECO:0000259" key="2">
    <source>
        <dbReference type="PROSITE" id="PS50055"/>
    </source>
</evidence>
<organism evidence="4 5">
    <name type="scientific">Nematostella vectensis</name>
    <name type="common">Starlet sea anemone</name>
    <dbReference type="NCBI Taxonomy" id="45351"/>
    <lineage>
        <taxon>Eukaryota</taxon>
        <taxon>Metazoa</taxon>
        <taxon>Cnidaria</taxon>
        <taxon>Anthozoa</taxon>
        <taxon>Hexacorallia</taxon>
        <taxon>Actiniaria</taxon>
        <taxon>Edwardsiidae</taxon>
        <taxon>Nematostella</taxon>
    </lineage>
</organism>
<dbReference type="SUPFAM" id="SSF52799">
    <property type="entry name" value="(Phosphotyrosine protein) phosphatases II"/>
    <property type="match status" value="2"/>
</dbReference>
<sequence length="322" mass="37094">NGNIEEPLYENTEGQPRPVPISQFSDHVHRLKAKGRFKEEFQGYDGTPRAYIASQGPLPVTVADFWQLVWQEQVTTIVMLTNIVEVGKTKCHRYWPGGKARHGEFDISLHREEVFADYVVRTFIIKKDEGQSRQVVQFQYTSWPDKGVPRHATSVLGFRRKVRAHYTSRNGQVPMLVHCSAGVGRTGAFIAIDAMLERAKKEKTVDIHNYVNVMRNNRCTMIQTEAFRKRNAFILTQAPLEHTMAEFWHMICQYKIGTIVMLNNLQEDTLTYPQYWPSEGSKTYDHLNVRLMSREKQGKLISRKLAIGQKVSMQVPNSPDQV</sequence>
<reference evidence="4 5" key="1">
    <citation type="journal article" date="2007" name="Science">
        <title>Sea anemone genome reveals ancestral eumetazoan gene repertoire and genomic organization.</title>
        <authorList>
            <person name="Putnam N.H."/>
            <person name="Srivastava M."/>
            <person name="Hellsten U."/>
            <person name="Dirks B."/>
            <person name="Chapman J."/>
            <person name="Salamov A."/>
            <person name="Terry A."/>
            <person name="Shapiro H."/>
            <person name="Lindquist E."/>
            <person name="Kapitonov V.V."/>
            <person name="Jurka J."/>
            <person name="Genikhovich G."/>
            <person name="Grigoriev I.V."/>
            <person name="Lucas S.M."/>
            <person name="Steele R.E."/>
            <person name="Finnerty J.R."/>
            <person name="Technau U."/>
            <person name="Martindale M.Q."/>
            <person name="Rokhsar D.S."/>
        </authorList>
    </citation>
    <scope>NUCLEOTIDE SEQUENCE [LARGE SCALE GENOMIC DNA]</scope>
    <source>
        <strain evidence="5">CH2 X CH6</strain>
    </source>
</reference>
<dbReference type="InterPro" id="IPR003595">
    <property type="entry name" value="Tyr_Pase_cat"/>
</dbReference>
<dbReference type="InterPro" id="IPR016130">
    <property type="entry name" value="Tyr_Pase_AS"/>
</dbReference>
<dbReference type="eggNOG" id="KOG4228">
    <property type="taxonomic scope" value="Eukaryota"/>
</dbReference>
<keyword evidence="5" id="KW-1185">Reference proteome</keyword>
<dbReference type="EMBL" id="DS470830">
    <property type="protein sequence ID" value="EDO29190.1"/>
    <property type="molecule type" value="Genomic_DNA"/>
</dbReference>
<dbReference type="GO" id="GO:0004725">
    <property type="term" value="F:protein tyrosine phosphatase activity"/>
    <property type="evidence" value="ECO:0000318"/>
    <property type="project" value="GO_Central"/>
</dbReference>
<proteinExistence type="predicted"/>
<dbReference type="InParanoid" id="A7T4C4"/>
<dbReference type="InterPro" id="IPR000242">
    <property type="entry name" value="PTP_cat"/>
</dbReference>
<dbReference type="PRINTS" id="PR00700">
    <property type="entry name" value="PRTYPHPHTASE"/>
</dbReference>
<dbReference type="SMART" id="SM00194">
    <property type="entry name" value="PTPc"/>
    <property type="match status" value="1"/>
</dbReference>
<gene>
    <name evidence="4" type="ORF">NEMVEDRAFT_v1g222148</name>
</gene>
<dbReference type="STRING" id="45351.A7T4C4"/>
<dbReference type="Gene3D" id="3.90.190.10">
    <property type="entry name" value="Protein tyrosine phosphatase superfamily"/>
    <property type="match status" value="2"/>
</dbReference>
<accession>A7T4C4</accession>
<dbReference type="PROSITE" id="PS50055">
    <property type="entry name" value="TYR_PHOSPHATASE_PTP"/>
    <property type="match status" value="2"/>
</dbReference>
<dbReference type="InterPro" id="IPR050348">
    <property type="entry name" value="Protein-Tyr_Phosphatase"/>
</dbReference>
<dbReference type="Pfam" id="PF00102">
    <property type="entry name" value="Y_phosphatase"/>
    <property type="match status" value="2"/>
</dbReference>
<dbReference type="GO" id="GO:0007165">
    <property type="term" value="P:signal transduction"/>
    <property type="evidence" value="ECO:0000318"/>
    <property type="project" value="GO_Central"/>
</dbReference>
<dbReference type="CDD" id="cd00047">
    <property type="entry name" value="PTPc"/>
    <property type="match status" value="1"/>
</dbReference>
<dbReference type="InterPro" id="IPR029021">
    <property type="entry name" value="Prot-tyrosine_phosphatase-like"/>
</dbReference>
<feature type="domain" description="Tyrosine specific protein phosphatases" evidence="3">
    <location>
        <begin position="156"/>
        <end position="229"/>
    </location>
</feature>
<dbReference type="SMART" id="SM00404">
    <property type="entry name" value="PTPc_motif"/>
    <property type="match status" value="1"/>
</dbReference>
<dbReference type="Proteomes" id="UP000001593">
    <property type="component" value="Unassembled WGS sequence"/>
</dbReference>
<dbReference type="PANTHER" id="PTHR19134:SF561">
    <property type="entry name" value="PROTEIN TYROSINE PHOSPHATASE 36E, ISOFORM A"/>
    <property type="match status" value="1"/>
</dbReference>
<dbReference type="PROSITE" id="PS50056">
    <property type="entry name" value="TYR_PHOSPHATASE_2"/>
    <property type="match status" value="1"/>
</dbReference>
<feature type="non-terminal residue" evidence="4">
    <location>
        <position position="322"/>
    </location>
</feature>
<dbReference type="AlphaFoldDB" id="A7T4C4"/>
<evidence type="ECO:0008006" key="6">
    <source>
        <dbReference type="Google" id="ProtNLM"/>
    </source>
</evidence>
<name>A7T4C4_NEMVE</name>
<feature type="domain" description="Tyrosine-protein phosphatase" evidence="2">
    <location>
        <begin position="19"/>
        <end position="225"/>
    </location>
</feature>
<feature type="region of interest" description="Disordered" evidence="1">
    <location>
        <begin position="1"/>
        <end position="21"/>
    </location>
</feature>